<organism evidence="5 6">
    <name type="scientific">Nadsonia fulvescens var. elongata DSM 6958</name>
    <dbReference type="NCBI Taxonomy" id="857566"/>
    <lineage>
        <taxon>Eukaryota</taxon>
        <taxon>Fungi</taxon>
        <taxon>Dikarya</taxon>
        <taxon>Ascomycota</taxon>
        <taxon>Saccharomycotina</taxon>
        <taxon>Dipodascomycetes</taxon>
        <taxon>Dipodascales</taxon>
        <taxon>Dipodascales incertae sedis</taxon>
        <taxon>Nadsonia</taxon>
    </lineage>
</organism>
<dbReference type="PANTHER" id="PTHR21221">
    <property type="entry name" value="UREIDOGLYCOLATE HYDROLASE"/>
    <property type="match status" value="1"/>
</dbReference>
<proteinExistence type="predicted"/>
<evidence type="ECO:0000313" key="5">
    <source>
        <dbReference type="EMBL" id="ODQ68579.1"/>
    </source>
</evidence>
<comment type="catalytic activity">
    <reaction evidence="4">
        <text>(S)-ureidoglycolate = urea + glyoxylate</text>
        <dbReference type="Rhea" id="RHEA:11304"/>
        <dbReference type="ChEBI" id="CHEBI:16199"/>
        <dbReference type="ChEBI" id="CHEBI:36655"/>
        <dbReference type="ChEBI" id="CHEBI:57296"/>
        <dbReference type="EC" id="4.3.2.3"/>
    </reaction>
</comment>
<keyword evidence="6" id="KW-1185">Reference proteome</keyword>
<keyword evidence="2" id="KW-0659">Purine metabolism</keyword>
<dbReference type="PANTHER" id="PTHR21221:SF1">
    <property type="entry name" value="UREIDOGLYCOLATE LYASE"/>
    <property type="match status" value="1"/>
</dbReference>
<dbReference type="GO" id="GO:0050385">
    <property type="term" value="F:ureidoglycolate lyase activity"/>
    <property type="evidence" value="ECO:0007669"/>
    <property type="project" value="UniProtKB-EC"/>
</dbReference>
<dbReference type="GO" id="GO:0004848">
    <property type="term" value="F:ureidoglycolate hydrolase activity"/>
    <property type="evidence" value="ECO:0007669"/>
    <property type="project" value="InterPro"/>
</dbReference>
<dbReference type="SUPFAM" id="SSF51182">
    <property type="entry name" value="RmlC-like cupins"/>
    <property type="match status" value="1"/>
</dbReference>
<keyword evidence="5" id="KW-0378">Hydrolase</keyword>
<keyword evidence="3" id="KW-0456">Lyase</keyword>
<dbReference type="Proteomes" id="UP000095009">
    <property type="component" value="Unassembled WGS sequence"/>
</dbReference>
<dbReference type="CDD" id="cd20298">
    <property type="entry name" value="cupin_UAH"/>
    <property type="match status" value="1"/>
</dbReference>
<gene>
    <name evidence="5" type="ORF">NADFUDRAFT_45098</name>
</gene>
<dbReference type="Pfam" id="PF04115">
    <property type="entry name" value="Ureidogly_lyase"/>
    <property type="match status" value="1"/>
</dbReference>
<evidence type="ECO:0000313" key="6">
    <source>
        <dbReference type="Proteomes" id="UP000095009"/>
    </source>
</evidence>
<comment type="subunit">
    <text evidence="1">Homodimer.</text>
</comment>
<dbReference type="Gene3D" id="2.60.120.480">
    <property type="entry name" value="Ureidoglycolate hydrolase"/>
    <property type="match status" value="1"/>
</dbReference>
<reference evidence="5 6" key="1">
    <citation type="journal article" date="2016" name="Proc. Natl. Acad. Sci. U.S.A.">
        <title>Comparative genomics of biotechnologically important yeasts.</title>
        <authorList>
            <person name="Riley R."/>
            <person name="Haridas S."/>
            <person name="Wolfe K.H."/>
            <person name="Lopes M.R."/>
            <person name="Hittinger C.T."/>
            <person name="Goeker M."/>
            <person name="Salamov A.A."/>
            <person name="Wisecaver J.H."/>
            <person name="Long T.M."/>
            <person name="Calvey C.H."/>
            <person name="Aerts A.L."/>
            <person name="Barry K.W."/>
            <person name="Choi C."/>
            <person name="Clum A."/>
            <person name="Coughlan A.Y."/>
            <person name="Deshpande S."/>
            <person name="Douglass A.P."/>
            <person name="Hanson S.J."/>
            <person name="Klenk H.-P."/>
            <person name="LaButti K.M."/>
            <person name="Lapidus A."/>
            <person name="Lindquist E.A."/>
            <person name="Lipzen A.M."/>
            <person name="Meier-Kolthoff J.P."/>
            <person name="Ohm R.A."/>
            <person name="Otillar R.P."/>
            <person name="Pangilinan J.L."/>
            <person name="Peng Y."/>
            <person name="Rokas A."/>
            <person name="Rosa C.A."/>
            <person name="Scheuner C."/>
            <person name="Sibirny A.A."/>
            <person name="Slot J.C."/>
            <person name="Stielow J.B."/>
            <person name="Sun H."/>
            <person name="Kurtzman C.P."/>
            <person name="Blackwell M."/>
            <person name="Grigoriev I.V."/>
            <person name="Jeffries T.W."/>
        </authorList>
    </citation>
    <scope>NUCLEOTIDE SEQUENCE [LARGE SCALE GENOMIC DNA]</scope>
    <source>
        <strain evidence="5 6">DSM 6958</strain>
    </source>
</reference>
<evidence type="ECO:0000256" key="2">
    <source>
        <dbReference type="ARBA" id="ARBA00022631"/>
    </source>
</evidence>
<evidence type="ECO:0000256" key="3">
    <source>
        <dbReference type="ARBA" id="ARBA00023239"/>
    </source>
</evidence>
<protein>
    <submittedName>
        <fullName evidence="5">Ureidoglycolate hydrolase</fullName>
    </submittedName>
</protein>
<evidence type="ECO:0000256" key="4">
    <source>
        <dbReference type="ARBA" id="ARBA00047684"/>
    </source>
</evidence>
<dbReference type="AlphaFoldDB" id="A0A1E3PT31"/>
<name>A0A1E3PT31_9ASCO</name>
<sequence length="193" mass="20590">MKITASELRPEAFSPFGTILSSAHQLQSSPESESPVVSANYGTATKIVGLSKAVNDFDHAPSGQRATVNWHIFRCKKAIGNIKDAQTSSVYNLKVLEKHPYSTQTFMPMGRLPSEVCFLVIVALGGDEGPDPSTLAAFTCTGAQAVTYGVGVWHAPMVVIDGVIDFGVLVAENGVPAEECVEVDFLAEIEYAI</sequence>
<evidence type="ECO:0000256" key="1">
    <source>
        <dbReference type="ARBA" id="ARBA00011738"/>
    </source>
</evidence>
<dbReference type="GO" id="GO:0000256">
    <property type="term" value="P:allantoin catabolic process"/>
    <property type="evidence" value="ECO:0007669"/>
    <property type="project" value="InterPro"/>
</dbReference>
<dbReference type="GO" id="GO:0006144">
    <property type="term" value="P:purine nucleobase metabolic process"/>
    <property type="evidence" value="ECO:0007669"/>
    <property type="project" value="UniProtKB-KW"/>
</dbReference>
<dbReference type="STRING" id="857566.A0A1E3PT31"/>
<dbReference type="InterPro" id="IPR007247">
    <property type="entry name" value="Ureidogly_lyase"/>
</dbReference>
<dbReference type="EMBL" id="KV454406">
    <property type="protein sequence ID" value="ODQ68579.1"/>
    <property type="molecule type" value="Genomic_DNA"/>
</dbReference>
<dbReference type="InterPro" id="IPR047233">
    <property type="entry name" value="UAH_cupin"/>
</dbReference>
<dbReference type="InterPro" id="IPR011051">
    <property type="entry name" value="RmlC_Cupin_sf"/>
</dbReference>
<accession>A0A1E3PT31</accession>
<dbReference type="InterPro" id="IPR024060">
    <property type="entry name" value="Ureidoglycolate_lyase_dom_sf"/>
</dbReference>
<dbReference type="OrthoDB" id="10266039at2759"/>